<accession>A0A0A9ETB5</accession>
<reference evidence="1" key="2">
    <citation type="journal article" date="2015" name="Data Brief">
        <title>Shoot transcriptome of the giant reed, Arundo donax.</title>
        <authorList>
            <person name="Barrero R.A."/>
            <person name="Guerrero F.D."/>
            <person name="Moolhuijzen P."/>
            <person name="Goolsby J.A."/>
            <person name="Tidwell J."/>
            <person name="Bellgard S.E."/>
            <person name="Bellgard M.I."/>
        </authorList>
    </citation>
    <scope>NUCLEOTIDE SEQUENCE</scope>
    <source>
        <tissue evidence="1">Shoot tissue taken approximately 20 cm above the soil surface</tissue>
    </source>
</reference>
<dbReference type="EMBL" id="GBRH01193911">
    <property type="protein sequence ID" value="JAE03985.1"/>
    <property type="molecule type" value="Transcribed_RNA"/>
</dbReference>
<dbReference type="AlphaFoldDB" id="A0A0A9ETB5"/>
<sequence length="22" mass="2751">MTSHFSLLRRKNWRTHISPRIN</sequence>
<organism evidence="1">
    <name type="scientific">Arundo donax</name>
    <name type="common">Giant reed</name>
    <name type="synonym">Donax arundinaceus</name>
    <dbReference type="NCBI Taxonomy" id="35708"/>
    <lineage>
        <taxon>Eukaryota</taxon>
        <taxon>Viridiplantae</taxon>
        <taxon>Streptophyta</taxon>
        <taxon>Embryophyta</taxon>
        <taxon>Tracheophyta</taxon>
        <taxon>Spermatophyta</taxon>
        <taxon>Magnoliopsida</taxon>
        <taxon>Liliopsida</taxon>
        <taxon>Poales</taxon>
        <taxon>Poaceae</taxon>
        <taxon>PACMAD clade</taxon>
        <taxon>Arundinoideae</taxon>
        <taxon>Arundineae</taxon>
        <taxon>Arundo</taxon>
    </lineage>
</organism>
<protein>
    <submittedName>
        <fullName evidence="1">Uncharacterized protein</fullName>
    </submittedName>
</protein>
<reference evidence="1" key="1">
    <citation type="submission" date="2014-09" db="EMBL/GenBank/DDBJ databases">
        <authorList>
            <person name="Magalhaes I.L.F."/>
            <person name="Oliveira U."/>
            <person name="Santos F.R."/>
            <person name="Vidigal T.H.D.A."/>
            <person name="Brescovit A.D."/>
            <person name="Santos A.J."/>
        </authorList>
    </citation>
    <scope>NUCLEOTIDE SEQUENCE</scope>
    <source>
        <tissue evidence="1">Shoot tissue taken approximately 20 cm above the soil surface</tissue>
    </source>
</reference>
<proteinExistence type="predicted"/>
<name>A0A0A9ETB5_ARUDO</name>
<evidence type="ECO:0000313" key="1">
    <source>
        <dbReference type="EMBL" id="JAE03985.1"/>
    </source>
</evidence>